<dbReference type="Proteomes" id="UP000641206">
    <property type="component" value="Unassembled WGS sequence"/>
</dbReference>
<feature type="transmembrane region" description="Helical" evidence="10">
    <location>
        <begin position="179"/>
        <end position="199"/>
    </location>
</feature>
<evidence type="ECO:0000256" key="5">
    <source>
        <dbReference type="ARBA" id="ARBA00022683"/>
    </source>
</evidence>
<feature type="transmembrane region" description="Helical" evidence="10">
    <location>
        <begin position="134"/>
        <end position="159"/>
    </location>
</feature>
<feature type="transmembrane region" description="Helical" evidence="10">
    <location>
        <begin position="37"/>
        <end position="62"/>
    </location>
</feature>
<evidence type="ECO:0000256" key="1">
    <source>
        <dbReference type="ARBA" id="ARBA00004651"/>
    </source>
</evidence>
<evidence type="ECO:0000313" key="11">
    <source>
        <dbReference type="EMBL" id="GGP07735.1"/>
    </source>
</evidence>
<evidence type="ECO:0000256" key="3">
    <source>
        <dbReference type="ARBA" id="ARBA00022475"/>
    </source>
</evidence>
<dbReference type="PROSITE" id="PS51106">
    <property type="entry name" value="PTS_EIIC_TYPE_4"/>
    <property type="match status" value="1"/>
</dbReference>
<keyword evidence="5" id="KW-0598">Phosphotransferase system</keyword>
<evidence type="ECO:0000256" key="6">
    <source>
        <dbReference type="ARBA" id="ARBA00022692"/>
    </source>
</evidence>
<dbReference type="PANTHER" id="PTHR32502">
    <property type="entry name" value="N-ACETYLGALACTOSAMINE PERMEASE II COMPONENT-RELATED"/>
    <property type="match status" value="1"/>
</dbReference>
<dbReference type="Pfam" id="PF03609">
    <property type="entry name" value="EII-Sor"/>
    <property type="match status" value="1"/>
</dbReference>
<dbReference type="EMBL" id="BMLW01000001">
    <property type="protein sequence ID" value="GGP07735.1"/>
    <property type="molecule type" value="Genomic_DNA"/>
</dbReference>
<organism evidence="11 12">
    <name type="scientific">Oceanobacillus neutriphilus</name>
    <dbReference type="NCBI Taxonomy" id="531815"/>
    <lineage>
        <taxon>Bacteria</taxon>
        <taxon>Bacillati</taxon>
        <taxon>Bacillota</taxon>
        <taxon>Bacilli</taxon>
        <taxon>Bacillales</taxon>
        <taxon>Bacillaceae</taxon>
        <taxon>Oceanobacillus</taxon>
    </lineage>
</organism>
<reference evidence="12" key="1">
    <citation type="journal article" date="2019" name="Int. J. Syst. Evol. Microbiol.">
        <title>The Global Catalogue of Microorganisms (GCM) 10K type strain sequencing project: providing services to taxonomists for standard genome sequencing and annotation.</title>
        <authorList>
            <consortium name="The Broad Institute Genomics Platform"/>
            <consortium name="The Broad Institute Genome Sequencing Center for Infectious Disease"/>
            <person name="Wu L."/>
            <person name="Ma J."/>
        </authorList>
    </citation>
    <scope>NUCLEOTIDE SEQUENCE [LARGE SCALE GENOMIC DNA]</scope>
    <source>
        <strain evidence="12">CGMCC 1.7693</strain>
    </source>
</reference>
<feature type="transmembrane region" description="Helical" evidence="10">
    <location>
        <begin position="206"/>
        <end position="239"/>
    </location>
</feature>
<evidence type="ECO:0000256" key="10">
    <source>
        <dbReference type="SAM" id="Phobius"/>
    </source>
</evidence>
<comment type="caution">
    <text evidence="11">The sequence shown here is derived from an EMBL/GenBank/DDBJ whole genome shotgun (WGS) entry which is preliminary data.</text>
</comment>
<dbReference type="InterPro" id="IPR004700">
    <property type="entry name" value="PTS_IIC_man"/>
</dbReference>
<dbReference type="InterPro" id="IPR050303">
    <property type="entry name" value="GatZ_KbaZ_carbometab"/>
</dbReference>
<evidence type="ECO:0000256" key="7">
    <source>
        <dbReference type="ARBA" id="ARBA00022989"/>
    </source>
</evidence>
<accession>A0ABQ2NP38</accession>
<keyword evidence="8 10" id="KW-0472">Membrane</keyword>
<keyword evidence="3" id="KW-1003">Cell membrane</keyword>
<keyword evidence="6 10" id="KW-0812">Transmembrane</keyword>
<sequence length="267" mass="28976">MFWTAMMSALVYEVAFLMNNLLPNTLAYRPIVVGPVMGLLLGDLTTGIILGAALEVIFLGIVNVGNAQGADFTGATIIAVAFVILNGVTHEEAIALALPIAAVIEVFRSFDGMIGDLLNPLPDKALKKGNQFQYGLVTFISTCIRLLPGAIATFFAIYFGGEFVRSFMDAMPDFVISGVQAFGAIMPALGMAMMLNLLWNKKMAIFFVLGFFVTIYTNLDVLFLTIIAVTIAVLDYFWFGDGPKSNNNNNNMDETNGGFNEEENFLS</sequence>
<name>A0ABQ2NP38_9BACI</name>
<feature type="compositionally biased region" description="Low complexity" evidence="9">
    <location>
        <begin position="248"/>
        <end position="259"/>
    </location>
</feature>
<evidence type="ECO:0000313" key="12">
    <source>
        <dbReference type="Proteomes" id="UP000641206"/>
    </source>
</evidence>
<comment type="subcellular location">
    <subcellularLocation>
        <location evidence="1">Cell membrane</location>
        <topology evidence="1">Multi-pass membrane protein</topology>
    </subcellularLocation>
</comment>
<evidence type="ECO:0000256" key="2">
    <source>
        <dbReference type="ARBA" id="ARBA00022448"/>
    </source>
</evidence>
<evidence type="ECO:0000256" key="9">
    <source>
        <dbReference type="SAM" id="MobiDB-lite"/>
    </source>
</evidence>
<proteinExistence type="predicted"/>
<protein>
    <submittedName>
        <fullName evidence="11">PTS sugar transporter</fullName>
    </submittedName>
</protein>
<keyword evidence="2" id="KW-0813">Transport</keyword>
<keyword evidence="12" id="KW-1185">Reference proteome</keyword>
<gene>
    <name evidence="11" type="ORF">GCM10011346_04900</name>
</gene>
<evidence type="ECO:0000256" key="4">
    <source>
        <dbReference type="ARBA" id="ARBA00022597"/>
    </source>
</evidence>
<dbReference type="RefSeq" id="WP_188732887.1">
    <property type="nucleotide sequence ID" value="NZ_BMLW01000001.1"/>
</dbReference>
<dbReference type="PANTHER" id="PTHR32502:SF8">
    <property type="entry name" value="N-ACETYLGALACTOSAMINE PERMEASE IIC COMPONENT 1"/>
    <property type="match status" value="1"/>
</dbReference>
<evidence type="ECO:0000256" key="8">
    <source>
        <dbReference type="ARBA" id="ARBA00023136"/>
    </source>
</evidence>
<keyword evidence="4 11" id="KW-0762">Sugar transport</keyword>
<keyword evidence="7 10" id="KW-1133">Transmembrane helix</keyword>
<feature type="region of interest" description="Disordered" evidence="9">
    <location>
        <begin position="248"/>
        <end position="267"/>
    </location>
</feature>